<evidence type="ECO:0000256" key="12">
    <source>
        <dbReference type="SAM" id="SignalP"/>
    </source>
</evidence>
<accession>G7UMY8</accession>
<dbReference type="KEGG" id="psd:DSC_03230"/>
<comment type="subcellular location">
    <subcellularLocation>
        <location evidence="11">Cell outer membrane</location>
        <topology evidence="11">Lipid-anchor</topology>
    </subcellularLocation>
    <subcellularLocation>
        <location evidence="11">Bacterial flagellum basal body</location>
    </subcellularLocation>
    <subcellularLocation>
        <location evidence="2">Membrane</location>
        <topology evidence="2">Lipid-anchor</topology>
    </subcellularLocation>
</comment>
<dbReference type="GO" id="GO:0009279">
    <property type="term" value="C:cell outer membrane"/>
    <property type="evidence" value="ECO:0007669"/>
    <property type="project" value="UniProtKB-SubCell"/>
</dbReference>
<keyword evidence="7" id="KW-0564">Palmitate</keyword>
<evidence type="ECO:0000256" key="4">
    <source>
        <dbReference type="ARBA" id="ARBA00011439"/>
    </source>
</evidence>
<dbReference type="PANTHER" id="PTHR34933">
    <property type="entry name" value="FLAGELLAR L-RING PROTEIN"/>
    <property type="match status" value="1"/>
</dbReference>
<organism evidence="13 14">
    <name type="scientific">Pseudoxanthomonas spadix (strain BD-a59)</name>
    <dbReference type="NCBI Taxonomy" id="1045855"/>
    <lineage>
        <taxon>Bacteria</taxon>
        <taxon>Pseudomonadati</taxon>
        <taxon>Pseudomonadota</taxon>
        <taxon>Gammaproteobacteria</taxon>
        <taxon>Lysobacterales</taxon>
        <taxon>Lysobacteraceae</taxon>
        <taxon>Pseudoxanthomonas</taxon>
    </lineage>
</organism>
<keyword evidence="8 11" id="KW-0975">Bacterial flagellum</keyword>
<sequence length="264" mass="27074">MIAMRLLLATAVIACLGTLSGCATVMGDVRPFAEQPPAPNGLVPPPAVPPGYAQPAPGQGQPGMVAQGYARTGVGDGGGSIFASAADGSGNRGIRLFQDNKAREVGDLLTIVLVESTSARSNAKTGISKDASIAMAAPTILGQGVTYNGKNLLQAEVDAKRGFNGAGDTQQSNSLDGDVTVTVIERLGNGNLRVSGQKQLRLNQGDELVQVQGIVRIADIGPDNRVTSDRVGNAQIVYGGRGAVARSNAMGWLGRFFNSAAAPY</sequence>
<comment type="function">
    <text evidence="1 11">Assembles around the rod to form the L-ring and probably protects the motor/basal body from shearing forces during rotation.</text>
</comment>
<keyword evidence="5 11" id="KW-0732">Signal</keyword>
<comment type="subunit">
    <text evidence="4 11">The basal body constitutes a major portion of the flagellar organelle and consists of four rings (L,P,S, and M) mounted on a central rod.</text>
</comment>
<dbReference type="Pfam" id="PF02107">
    <property type="entry name" value="FlgH"/>
    <property type="match status" value="1"/>
</dbReference>
<gene>
    <name evidence="11 13" type="primary">flgH</name>
    <name evidence="13" type="ordered locus">DSC_03230</name>
</gene>
<dbReference type="HAMAP" id="MF_00415">
    <property type="entry name" value="FlgH"/>
    <property type="match status" value="1"/>
</dbReference>
<comment type="similarity">
    <text evidence="3 11">Belongs to the FlgH family.</text>
</comment>
<evidence type="ECO:0000313" key="14">
    <source>
        <dbReference type="Proteomes" id="UP000005870"/>
    </source>
</evidence>
<evidence type="ECO:0000256" key="6">
    <source>
        <dbReference type="ARBA" id="ARBA00023136"/>
    </source>
</evidence>
<dbReference type="Proteomes" id="UP000005870">
    <property type="component" value="Chromosome"/>
</dbReference>
<protein>
    <recommendedName>
        <fullName evidence="11">Flagellar L-ring protein</fullName>
    </recommendedName>
    <alternativeName>
        <fullName evidence="11">Basal body L-ring protein</fullName>
    </alternativeName>
</protein>
<dbReference type="GO" id="GO:0071973">
    <property type="term" value="P:bacterial-type flagellum-dependent cell motility"/>
    <property type="evidence" value="ECO:0007669"/>
    <property type="project" value="InterPro"/>
</dbReference>
<evidence type="ECO:0000256" key="8">
    <source>
        <dbReference type="ARBA" id="ARBA00023143"/>
    </source>
</evidence>
<evidence type="ECO:0000256" key="1">
    <source>
        <dbReference type="ARBA" id="ARBA00002591"/>
    </source>
</evidence>
<keyword evidence="13" id="KW-0966">Cell projection</keyword>
<keyword evidence="13" id="KW-0282">Flagellum</keyword>
<dbReference type="AlphaFoldDB" id="G7UMY8"/>
<evidence type="ECO:0000256" key="2">
    <source>
        <dbReference type="ARBA" id="ARBA00004635"/>
    </source>
</evidence>
<keyword evidence="6 11" id="KW-0472">Membrane</keyword>
<feature type="signal peptide" evidence="12">
    <location>
        <begin position="1"/>
        <end position="23"/>
    </location>
</feature>
<evidence type="ECO:0000313" key="13">
    <source>
        <dbReference type="EMBL" id="AER55299.1"/>
    </source>
</evidence>
<reference evidence="13 14" key="1">
    <citation type="journal article" date="2012" name="J. Bacteriol.">
        <title>Complete Genome Sequence of the BTEX-Degrading Bacterium Pseudoxanthomonas spadix BD-a59.</title>
        <authorList>
            <person name="Lee S.H."/>
            <person name="Jin H.M."/>
            <person name="Lee H.J."/>
            <person name="Kim J.M."/>
            <person name="Jeon C.O."/>
        </authorList>
    </citation>
    <scope>NUCLEOTIDE SEQUENCE [LARGE SCALE GENOMIC DNA]</scope>
    <source>
        <strain evidence="13 14">BD-a59</strain>
    </source>
</reference>
<dbReference type="STRING" id="1045855.DSC_03230"/>
<dbReference type="GO" id="GO:0009427">
    <property type="term" value="C:bacterial-type flagellum basal body, distal rod, L ring"/>
    <property type="evidence" value="ECO:0007669"/>
    <property type="project" value="InterPro"/>
</dbReference>
<feature type="chain" id="PRO_5008958731" description="Flagellar L-ring protein" evidence="12">
    <location>
        <begin position="24"/>
        <end position="264"/>
    </location>
</feature>
<evidence type="ECO:0000256" key="5">
    <source>
        <dbReference type="ARBA" id="ARBA00022729"/>
    </source>
</evidence>
<dbReference type="PROSITE" id="PS51257">
    <property type="entry name" value="PROKAR_LIPOPROTEIN"/>
    <property type="match status" value="1"/>
</dbReference>
<evidence type="ECO:0000256" key="9">
    <source>
        <dbReference type="ARBA" id="ARBA00023237"/>
    </source>
</evidence>
<keyword evidence="13" id="KW-0969">Cilium</keyword>
<evidence type="ECO:0000256" key="10">
    <source>
        <dbReference type="ARBA" id="ARBA00023288"/>
    </source>
</evidence>
<keyword evidence="9 11" id="KW-0998">Cell outer membrane</keyword>
<evidence type="ECO:0000256" key="11">
    <source>
        <dbReference type="HAMAP-Rule" id="MF_00415"/>
    </source>
</evidence>
<evidence type="ECO:0000256" key="3">
    <source>
        <dbReference type="ARBA" id="ARBA00006929"/>
    </source>
</evidence>
<dbReference type="InterPro" id="IPR000527">
    <property type="entry name" value="Flag_Lring"/>
</dbReference>
<dbReference type="eggNOG" id="COG2063">
    <property type="taxonomic scope" value="Bacteria"/>
</dbReference>
<proteinExistence type="inferred from homology"/>
<keyword evidence="14" id="KW-1185">Reference proteome</keyword>
<keyword evidence="10 11" id="KW-0449">Lipoprotein</keyword>
<dbReference type="HOGENOM" id="CLU_069313_0_1_6"/>
<name>G7UMY8_PSEUP</name>
<evidence type="ECO:0000256" key="7">
    <source>
        <dbReference type="ARBA" id="ARBA00023139"/>
    </source>
</evidence>
<dbReference type="GO" id="GO:0003774">
    <property type="term" value="F:cytoskeletal motor activity"/>
    <property type="evidence" value="ECO:0007669"/>
    <property type="project" value="InterPro"/>
</dbReference>
<dbReference type="PRINTS" id="PR01008">
    <property type="entry name" value="FLGLRINGFLGH"/>
</dbReference>
<dbReference type="EMBL" id="CP003093">
    <property type="protein sequence ID" value="AER55299.1"/>
    <property type="molecule type" value="Genomic_DNA"/>
</dbReference>
<dbReference type="PANTHER" id="PTHR34933:SF1">
    <property type="entry name" value="FLAGELLAR L-RING PROTEIN"/>
    <property type="match status" value="1"/>
</dbReference>